<organism evidence="2 3">
    <name type="scientific">Sphingomonas zeae</name>
    <dbReference type="NCBI Taxonomy" id="1646122"/>
    <lineage>
        <taxon>Bacteria</taxon>
        <taxon>Pseudomonadati</taxon>
        <taxon>Pseudomonadota</taxon>
        <taxon>Alphaproteobacteria</taxon>
        <taxon>Sphingomonadales</taxon>
        <taxon>Sphingomonadaceae</taxon>
        <taxon>Sphingomonas</taxon>
    </lineage>
</organism>
<comment type="caution">
    <text evidence="2">The sequence shown here is derived from an EMBL/GenBank/DDBJ whole genome shotgun (WGS) entry which is preliminary data.</text>
</comment>
<dbReference type="EMBL" id="JABMCH010000054">
    <property type="protein sequence ID" value="NUU46219.1"/>
    <property type="molecule type" value="Genomic_DNA"/>
</dbReference>
<name>A0A7Y6EEH5_9SPHN</name>
<accession>A0A7Y6EEH5</accession>
<gene>
    <name evidence="2" type="ORF">HP438_04425</name>
</gene>
<evidence type="ECO:0000256" key="1">
    <source>
        <dbReference type="SAM" id="MobiDB-lite"/>
    </source>
</evidence>
<proteinExistence type="predicted"/>
<dbReference type="AlphaFoldDB" id="A0A7Y6EEH5"/>
<protein>
    <submittedName>
        <fullName evidence="2">Uncharacterized protein</fullName>
    </submittedName>
</protein>
<dbReference type="RefSeq" id="WP_175310987.1">
    <property type="nucleotide sequence ID" value="NZ_CBCRYR010000009.1"/>
</dbReference>
<evidence type="ECO:0000313" key="2">
    <source>
        <dbReference type="EMBL" id="NUU46219.1"/>
    </source>
</evidence>
<evidence type="ECO:0000313" key="3">
    <source>
        <dbReference type="Proteomes" id="UP000536441"/>
    </source>
</evidence>
<reference evidence="2 3" key="1">
    <citation type="submission" date="2020-05" db="EMBL/GenBank/DDBJ databases">
        <title>Genome Sequencing of Type Strains.</title>
        <authorList>
            <person name="Lemaire J.F."/>
            <person name="Inderbitzin P."/>
            <person name="Gregorio O.A."/>
            <person name="Collins S.B."/>
            <person name="Wespe N."/>
            <person name="Knight-Connoni V."/>
        </authorList>
    </citation>
    <scope>NUCLEOTIDE SEQUENCE [LARGE SCALE GENOMIC DNA]</scope>
    <source>
        <strain evidence="2 3">DSM 100049</strain>
    </source>
</reference>
<sequence length="88" mass="10144">MDFDQLLVRFFGTEEIADLTPDQLSAGVDRLRVQFGLERDSGRRFALWCLAYMIGVAPDIEDAFENEEDREAARDFMDSVDSEMDEED</sequence>
<dbReference type="Proteomes" id="UP000536441">
    <property type="component" value="Unassembled WGS sequence"/>
</dbReference>
<feature type="compositionally biased region" description="Acidic residues" evidence="1">
    <location>
        <begin position="78"/>
        <end position="88"/>
    </location>
</feature>
<keyword evidence="3" id="KW-1185">Reference proteome</keyword>
<feature type="region of interest" description="Disordered" evidence="1">
    <location>
        <begin position="68"/>
        <end position="88"/>
    </location>
</feature>